<dbReference type="Pfam" id="PF00267">
    <property type="entry name" value="Porin_1"/>
    <property type="match status" value="1"/>
</dbReference>
<protein>
    <submittedName>
        <fullName evidence="12">Outer membrane protein 1a (IAbf), porin</fullName>
    </submittedName>
</protein>
<dbReference type="InterPro" id="IPR013793">
    <property type="entry name" value="Porin_Gram-ve_CS"/>
</dbReference>
<comment type="subunit">
    <text evidence="10">Homotrimer.</text>
</comment>
<name>A0A379WW22_SALET</name>
<dbReference type="InterPro" id="IPR033900">
    <property type="entry name" value="Gram_neg_porin_domain"/>
</dbReference>
<dbReference type="GO" id="GO:0015288">
    <property type="term" value="F:porin activity"/>
    <property type="evidence" value="ECO:0007669"/>
    <property type="project" value="UniProtKB-KW"/>
</dbReference>
<evidence type="ECO:0000313" key="12">
    <source>
        <dbReference type="EMBL" id="SUH38307.1"/>
    </source>
</evidence>
<comment type="similarity">
    <text evidence="2 10">Belongs to the Gram-negative porin family.</text>
</comment>
<dbReference type="InterPro" id="IPR050298">
    <property type="entry name" value="Gram-neg_bact_OMP"/>
</dbReference>
<dbReference type="GO" id="GO:0009279">
    <property type="term" value="C:cell outer membrane"/>
    <property type="evidence" value="ECO:0007669"/>
    <property type="project" value="UniProtKB-SubCell"/>
</dbReference>
<proteinExistence type="inferred from homology"/>
<keyword evidence="3 10" id="KW-0813">Transport</keyword>
<keyword evidence="5 10" id="KW-0812">Transmembrane</keyword>
<keyword evidence="8 10" id="KW-0472">Membrane</keyword>
<dbReference type="PROSITE" id="PS00576">
    <property type="entry name" value="GRAM_NEG_PORIN"/>
    <property type="match status" value="1"/>
</dbReference>
<evidence type="ECO:0000256" key="9">
    <source>
        <dbReference type="ARBA" id="ARBA00023237"/>
    </source>
</evidence>
<keyword evidence="9 10" id="KW-0998">Cell outer membrane</keyword>
<evidence type="ECO:0000256" key="11">
    <source>
        <dbReference type="SAM" id="SignalP"/>
    </source>
</evidence>
<dbReference type="GO" id="GO:0046930">
    <property type="term" value="C:pore complex"/>
    <property type="evidence" value="ECO:0007669"/>
    <property type="project" value="UniProtKB-KW"/>
</dbReference>
<keyword evidence="7 10" id="KW-0626">Porin</keyword>
<keyword evidence="6 11" id="KW-0732">Signal</keyword>
<dbReference type="CDD" id="cd00342">
    <property type="entry name" value="gram_neg_porins"/>
    <property type="match status" value="1"/>
</dbReference>
<evidence type="ECO:0000256" key="6">
    <source>
        <dbReference type="ARBA" id="ARBA00022729"/>
    </source>
</evidence>
<accession>A0A379WW22</accession>
<dbReference type="InterPro" id="IPR023614">
    <property type="entry name" value="Porin_dom_sf"/>
</dbReference>
<keyword evidence="4" id="KW-1134">Transmembrane beta strand</keyword>
<evidence type="ECO:0000256" key="3">
    <source>
        <dbReference type="ARBA" id="ARBA00022448"/>
    </source>
</evidence>
<dbReference type="Proteomes" id="UP000254712">
    <property type="component" value="Unassembled WGS sequence"/>
</dbReference>
<dbReference type="PANTHER" id="PTHR34501:SF8">
    <property type="entry name" value="OUTER MEMBRANE PORIN N-RELATED"/>
    <property type="match status" value="1"/>
</dbReference>
<dbReference type="EMBL" id="UGXT01000002">
    <property type="protein sequence ID" value="SUH38307.1"/>
    <property type="molecule type" value="Genomic_DNA"/>
</dbReference>
<evidence type="ECO:0000256" key="5">
    <source>
        <dbReference type="ARBA" id="ARBA00022692"/>
    </source>
</evidence>
<dbReference type="SUPFAM" id="SSF56935">
    <property type="entry name" value="Porins"/>
    <property type="match status" value="1"/>
</dbReference>
<dbReference type="Gene3D" id="2.40.160.10">
    <property type="entry name" value="Porin"/>
    <property type="match status" value="1"/>
</dbReference>
<feature type="chain" id="PRO_5016903727" evidence="11">
    <location>
        <begin position="23"/>
        <end position="412"/>
    </location>
</feature>
<dbReference type="PRINTS" id="PR00183">
    <property type="entry name" value="ECOLIPORIN"/>
</dbReference>
<comment type="subcellular location">
    <subcellularLocation>
        <location evidence="1 10">Cell outer membrane</location>
        <topology evidence="1 10">Multi-pass membrane protein</topology>
    </subcellularLocation>
</comment>
<evidence type="ECO:0000313" key="13">
    <source>
        <dbReference type="Proteomes" id="UP000254712"/>
    </source>
</evidence>
<evidence type="ECO:0000256" key="2">
    <source>
        <dbReference type="ARBA" id="ARBA00007539"/>
    </source>
</evidence>
<dbReference type="GO" id="GO:0034220">
    <property type="term" value="P:monoatomic ion transmembrane transport"/>
    <property type="evidence" value="ECO:0007669"/>
    <property type="project" value="InterPro"/>
</dbReference>
<evidence type="ECO:0000256" key="8">
    <source>
        <dbReference type="ARBA" id="ARBA00023136"/>
    </source>
</evidence>
<reference evidence="12 13" key="1">
    <citation type="submission" date="2018-06" db="EMBL/GenBank/DDBJ databases">
        <authorList>
            <consortium name="Pathogen Informatics"/>
            <person name="Doyle S."/>
        </authorList>
    </citation>
    <scope>NUCLEOTIDE SEQUENCE [LARGE SCALE GENOMIC DNA]</scope>
    <source>
        <strain evidence="12 13">NCTC8261</strain>
    </source>
</reference>
<sequence length="412" mass="45738">MMKRKIMAAVIPALLAAATANAAEIYNKDGNKLDLYGKAVGRHVWTTTGDSKNADQTYAQIGFKGETQINTDLTGFGQWEYRTKADRAEGEQQNSNLVRLAFAGLKYAEVGSIDYGRNYGIVYDVESYTDMAPYFSGETWGGAYTDNYMTSRAGGLLTYRNSDFFGLVDGLSFGIQYQGKNQDNHSINSQNGDGVGYTMAYEFDGFGVTAAYSNSKRTNDQQDRDGNGDRAESWAVGAKYDANNVYLAAVYAETRNMSIVENTVTDTVEMANKTQNLEVVAQYQFDFGLRPAISYVQSKGKQLNGADGSADLAKYIQAGATYYFNKNMNVWVDYRFNLLDENDYSSSYVGTDDQAAVRYYLPVLISRPLCFMPPKQDFGPVFFISLRENVRLSKTGGLFSANGWHFVNLPLT</sequence>
<evidence type="ECO:0000256" key="1">
    <source>
        <dbReference type="ARBA" id="ARBA00004571"/>
    </source>
</evidence>
<keyword evidence="10" id="KW-0406">Ion transport</keyword>
<gene>
    <name evidence="12" type="primary">ompF</name>
    <name evidence="12" type="ORF">NCTC8261_04632</name>
</gene>
<dbReference type="PRINTS" id="PR00182">
    <property type="entry name" value="ECOLNEIPORIN"/>
</dbReference>
<dbReference type="PANTHER" id="PTHR34501">
    <property type="entry name" value="PROTEIN YDDL-RELATED"/>
    <property type="match status" value="1"/>
</dbReference>
<feature type="signal peptide" evidence="11">
    <location>
        <begin position="1"/>
        <end position="22"/>
    </location>
</feature>
<organism evidence="12 13">
    <name type="scientific">Salmonella enterica I</name>
    <dbReference type="NCBI Taxonomy" id="59201"/>
    <lineage>
        <taxon>Bacteria</taxon>
        <taxon>Pseudomonadati</taxon>
        <taxon>Pseudomonadota</taxon>
        <taxon>Gammaproteobacteria</taxon>
        <taxon>Enterobacterales</taxon>
        <taxon>Enterobacteriaceae</taxon>
        <taxon>Salmonella</taxon>
    </lineage>
</organism>
<evidence type="ECO:0000256" key="10">
    <source>
        <dbReference type="RuleBase" id="RU000469"/>
    </source>
</evidence>
<evidence type="ECO:0000256" key="7">
    <source>
        <dbReference type="ARBA" id="ARBA00023114"/>
    </source>
</evidence>
<dbReference type="AlphaFoldDB" id="A0A379WW22"/>
<dbReference type="InterPro" id="IPR001702">
    <property type="entry name" value="Porin_Gram-ve"/>
</dbReference>
<dbReference type="InterPro" id="IPR001897">
    <property type="entry name" value="Porin_gammaproteobac"/>
</dbReference>
<evidence type="ECO:0000256" key="4">
    <source>
        <dbReference type="ARBA" id="ARBA00022452"/>
    </source>
</evidence>